<keyword evidence="2" id="KW-1185">Reference proteome</keyword>
<dbReference type="Proteomes" id="UP000232229">
    <property type="component" value="Chromosome"/>
</dbReference>
<organism evidence="1 2">
    <name type="scientific">Mesoplasma chauliocola</name>
    <dbReference type="NCBI Taxonomy" id="216427"/>
    <lineage>
        <taxon>Bacteria</taxon>
        <taxon>Bacillati</taxon>
        <taxon>Mycoplasmatota</taxon>
        <taxon>Mollicutes</taxon>
        <taxon>Entomoplasmatales</taxon>
        <taxon>Entomoplasmataceae</taxon>
        <taxon>Mesoplasma</taxon>
    </lineage>
</organism>
<dbReference type="KEGG" id="mchc:CK556_03220"/>
<evidence type="ECO:0000313" key="2">
    <source>
        <dbReference type="Proteomes" id="UP000232229"/>
    </source>
</evidence>
<dbReference type="AlphaFoldDB" id="A0A249SNZ6"/>
<dbReference type="STRING" id="1336232.GCA_000518825_00962"/>
<dbReference type="EMBL" id="CP023173">
    <property type="protein sequence ID" value="ASZ09340.1"/>
    <property type="molecule type" value="Genomic_DNA"/>
</dbReference>
<dbReference type="RefSeq" id="WP_027875457.1">
    <property type="nucleotide sequence ID" value="NZ_CP023173.1"/>
</dbReference>
<gene>
    <name evidence="1" type="ORF">CK556_03220</name>
</gene>
<reference evidence="1 2" key="1">
    <citation type="submission" date="2017-08" db="EMBL/GenBank/DDBJ databases">
        <title>Complete Genome Sequence of Mesoplasma chauliocola.</title>
        <authorList>
            <person name="Knight T.F.Jr."/>
            <person name="Citino T."/>
        </authorList>
    </citation>
    <scope>NUCLEOTIDE SEQUENCE [LARGE SCALE GENOMIC DNA]</scope>
    <source>
        <strain evidence="1 2">CHPA-2</strain>
    </source>
</reference>
<name>A0A249SNZ6_9MOLU</name>
<protein>
    <submittedName>
        <fullName evidence="1">Uncharacterized protein</fullName>
    </submittedName>
</protein>
<accession>A0A249SNZ6</accession>
<sequence>MAKNLNKLIEVLDMSNADMQYLDQKLNEGYTILVAAEKGKAVEKSLEDKWTNFLNANVELKEERSGCGICGCGKPANVLLYMWR</sequence>
<proteinExistence type="predicted"/>
<evidence type="ECO:0000313" key="1">
    <source>
        <dbReference type="EMBL" id="ASZ09340.1"/>
    </source>
</evidence>